<dbReference type="Gene3D" id="3.30.70.270">
    <property type="match status" value="1"/>
</dbReference>
<dbReference type="Gene3D" id="1.25.40.10">
    <property type="entry name" value="Tetratricopeptide repeat domain"/>
    <property type="match status" value="1"/>
</dbReference>
<feature type="repeat" description="TPR" evidence="1">
    <location>
        <begin position="127"/>
        <end position="160"/>
    </location>
</feature>
<dbReference type="GO" id="GO:0052621">
    <property type="term" value="F:diguanylate cyclase activity"/>
    <property type="evidence" value="ECO:0007669"/>
    <property type="project" value="TreeGrafter"/>
</dbReference>
<evidence type="ECO:0000313" key="4">
    <source>
        <dbReference type="Proteomes" id="UP000198838"/>
    </source>
</evidence>
<dbReference type="EMBL" id="FOJY01000006">
    <property type="protein sequence ID" value="SFA98922.1"/>
    <property type="molecule type" value="Genomic_DNA"/>
</dbReference>
<dbReference type="CDD" id="cd01949">
    <property type="entry name" value="GGDEF"/>
    <property type="match status" value="1"/>
</dbReference>
<feature type="domain" description="GGDEF" evidence="2">
    <location>
        <begin position="387"/>
        <end position="522"/>
    </location>
</feature>
<dbReference type="InterPro" id="IPR019734">
    <property type="entry name" value="TPR_rpt"/>
</dbReference>
<proteinExistence type="predicted"/>
<dbReference type="SUPFAM" id="SSF55073">
    <property type="entry name" value="Nucleotide cyclase"/>
    <property type="match status" value="1"/>
</dbReference>
<evidence type="ECO:0000313" key="3">
    <source>
        <dbReference type="EMBL" id="SFA98922.1"/>
    </source>
</evidence>
<dbReference type="AlphaFoldDB" id="A0A1I0XD14"/>
<keyword evidence="4" id="KW-1185">Reference proteome</keyword>
<dbReference type="PANTHER" id="PTHR45138">
    <property type="entry name" value="REGULATORY COMPONENTS OF SENSORY TRANSDUCTION SYSTEM"/>
    <property type="match status" value="1"/>
</dbReference>
<dbReference type="STRING" id="1120918.SAMN05216249_106101"/>
<organism evidence="3 4">
    <name type="scientific">Acetitomaculum ruminis DSM 5522</name>
    <dbReference type="NCBI Taxonomy" id="1120918"/>
    <lineage>
        <taxon>Bacteria</taxon>
        <taxon>Bacillati</taxon>
        <taxon>Bacillota</taxon>
        <taxon>Clostridia</taxon>
        <taxon>Lachnospirales</taxon>
        <taxon>Lachnospiraceae</taxon>
        <taxon>Acetitomaculum</taxon>
    </lineage>
</organism>
<dbReference type="Pfam" id="PF13181">
    <property type="entry name" value="TPR_8"/>
    <property type="match status" value="1"/>
</dbReference>
<dbReference type="SMART" id="SM00267">
    <property type="entry name" value="GGDEF"/>
    <property type="match status" value="1"/>
</dbReference>
<dbReference type="SUPFAM" id="SSF48452">
    <property type="entry name" value="TPR-like"/>
    <property type="match status" value="2"/>
</dbReference>
<dbReference type="NCBIfam" id="TIGR00254">
    <property type="entry name" value="GGDEF"/>
    <property type="match status" value="1"/>
</dbReference>
<dbReference type="InterPro" id="IPR011990">
    <property type="entry name" value="TPR-like_helical_dom_sf"/>
</dbReference>
<dbReference type="PANTHER" id="PTHR45138:SF9">
    <property type="entry name" value="DIGUANYLATE CYCLASE DGCM-RELATED"/>
    <property type="match status" value="1"/>
</dbReference>
<dbReference type="InterPro" id="IPR050469">
    <property type="entry name" value="Diguanylate_Cyclase"/>
</dbReference>
<dbReference type="RefSeq" id="WP_092871524.1">
    <property type="nucleotide sequence ID" value="NZ_FOJY01000006.1"/>
</dbReference>
<evidence type="ECO:0000256" key="1">
    <source>
        <dbReference type="PROSITE-ProRule" id="PRU00339"/>
    </source>
</evidence>
<sequence>MEDIKYNDSLKKKVIESRYQPVTRETFAIISAYEIESRFTNDYDGLSLAYFCKGEAYLRQGKFSETITALEESLKYNKNSNIGGCEGVCYNTMGLVYAYQGYELNAMKYYFEGINFAQAHNDIELLSTLYINIGWLYYELGDTKKAIGCYEKAYVELQTLENSFSQELVDPEIMCQIYLGHAYFDLKNYDTALTYFYSAEKMLSTKKDLYYDVCLFNFYIRIFDYLDDKENSQKVFDSVSDILIRGKDFLEFLEFYIDLAEYFLEYNHYERAKIFVDYLIDRAEKIDLIYLKYRIKKLNIKFNELYGDRNSFLDACVKFIKIDFQYQELADASKVSSMENMELLNISRNQTMFYESLARHDNMTGLFNKNAAEYMIKQFLSKRNSGEMCIFAIMDLDKFKQINDTCGHYEGDRVIIKTTELMKQIFSQAEVLGRFGGDEFVVFYKHVSGFREPFKLFEEFKKRVHSEISTKESGVEVEVSTSIGIVYTRRIDISYTDLFNEADNLLYESKEKGRNRITFVEYQG</sequence>
<dbReference type="InterPro" id="IPR043128">
    <property type="entry name" value="Rev_trsase/Diguanyl_cyclase"/>
</dbReference>
<dbReference type="InterPro" id="IPR000160">
    <property type="entry name" value="GGDEF_dom"/>
</dbReference>
<evidence type="ECO:0000259" key="2">
    <source>
        <dbReference type="PROSITE" id="PS50887"/>
    </source>
</evidence>
<dbReference type="PROSITE" id="PS50887">
    <property type="entry name" value="GGDEF"/>
    <property type="match status" value="1"/>
</dbReference>
<accession>A0A1I0XD14</accession>
<protein>
    <submittedName>
        <fullName evidence="3">Diguanylate cyclase (GGDEF) domain-containing protein</fullName>
    </submittedName>
</protein>
<gene>
    <name evidence="3" type="ORF">SAMN05216249_106101</name>
</gene>
<dbReference type="GO" id="GO:0043709">
    <property type="term" value="P:cell adhesion involved in single-species biofilm formation"/>
    <property type="evidence" value="ECO:0007669"/>
    <property type="project" value="TreeGrafter"/>
</dbReference>
<dbReference type="InterPro" id="IPR029787">
    <property type="entry name" value="Nucleotide_cyclase"/>
</dbReference>
<dbReference type="GO" id="GO:1902201">
    <property type="term" value="P:negative regulation of bacterial-type flagellum-dependent cell motility"/>
    <property type="evidence" value="ECO:0007669"/>
    <property type="project" value="TreeGrafter"/>
</dbReference>
<dbReference type="Proteomes" id="UP000198838">
    <property type="component" value="Unassembled WGS sequence"/>
</dbReference>
<keyword evidence="1" id="KW-0802">TPR repeat</keyword>
<dbReference type="Pfam" id="PF00990">
    <property type="entry name" value="GGDEF"/>
    <property type="match status" value="1"/>
</dbReference>
<feature type="repeat" description="TPR" evidence="1">
    <location>
        <begin position="47"/>
        <end position="80"/>
    </location>
</feature>
<dbReference type="GO" id="GO:0005886">
    <property type="term" value="C:plasma membrane"/>
    <property type="evidence" value="ECO:0007669"/>
    <property type="project" value="TreeGrafter"/>
</dbReference>
<name>A0A1I0XD14_9FIRM</name>
<dbReference type="SMART" id="SM00028">
    <property type="entry name" value="TPR"/>
    <property type="match status" value="4"/>
</dbReference>
<dbReference type="OrthoDB" id="9805474at2"/>
<reference evidence="3 4" key="1">
    <citation type="submission" date="2016-10" db="EMBL/GenBank/DDBJ databases">
        <authorList>
            <person name="de Groot N.N."/>
        </authorList>
    </citation>
    <scope>NUCLEOTIDE SEQUENCE [LARGE SCALE GENOMIC DNA]</scope>
    <source>
        <strain evidence="3 4">DSM 5522</strain>
    </source>
</reference>
<dbReference type="PROSITE" id="PS50005">
    <property type="entry name" value="TPR"/>
    <property type="match status" value="2"/>
</dbReference>